<dbReference type="Proteomes" id="UP000199403">
    <property type="component" value="Unassembled WGS sequence"/>
</dbReference>
<dbReference type="Gene3D" id="3.40.50.1820">
    <property type="entry name" value="alpha/beta hydrolase"/>
    <property type="match status" value="1"/>
</dbReference>
<keyword evidence="1" id="KW-0378">Hydrolase</keyword>
<evidence type="ECO:0000313" key="4">
    <source>
        <dbReference type="Proteomes" id="UP000199403"/>
    </source>
</evidence>
<proteinExistence type="predicted"/>
<dbReference type="InterPro" id="IPR008979">
    <property type="entry name" value="Galactose-bd-like_sf"/>
</dbReference>
<dbReference type="EMBL" id="FNZH01000001">
    <property type="protein sequence ID" value="SEI81570.1"/>
    <property type="molecule type" value="Genomic_DNA"/>
</dbReference>
<feature type="domain" description="Xaa-Pro dipeptidyl-peptidase C-terminal" evidence="2">
    <location>
        <begin position="353"/>
        <end position="605"/>
    </location>
</feature>
<sequence>MQALKNFFVFGKGYFSKNLPFLAVLFVFSLGLSGTVPVAANDPDPVQNEIRIVRQVPVPMRDGTILYADIYRPVKPGKYPVIVTRTPYGLQREGVHHERMIKFAQRGYIGIVQDVRGRYESEGKWDPFRDEANDGHDTIEWIAEQDFSNGKIAMQGGSYLGHNQWAAASQSPPSLDAIFPSVASTNLYANWITMGGAFRLSFNYGWGVVRMPNRIMLPQNWHTASYTPEELRYENILMHLPLKDGDLQSAGYAVPHYRDWLTHESYDDYWKSISDEERFDKVMVPAYNTGGWFDIFLMGTLNGYTGMKKYGGTAAARAGTKLLVGPWGHGPGTGFGDLEFGDHAFVDLFEEELRYYDFHLKGIANGLDKEKPVKLFYMGENTWREEADWPIPGTQYKALYLTGEGPANSLRGSGKLTFDKPAAAGSDTYRYDPNLPVMTYGGNNCCGTPTIAGPKDQRVIERRNDVLVYTSEYLTTPVTVAGPITMKLHAATDGPDTDWMIKLVDVYPDGSAYPVSEGILRARFKDGLDQINLLTPNQVYEFEIEMMGTANVFQPGHRIRIDITSSNFPQFDRNPNTGKPLGADAEVRIAQQTIHHGGNRPSHIVLPIVPGF</sequence>
<dbReference type="SUPFAM" id="SSF49785">
    <property type="entry name" value="Galactose-binding domain-like"/>
    <property type="match status" value="1"/>
</dbReference>
<dbReference type="Pfam" id="PF08530">
    <property type="entry name" value="PepX_C"/>
    <property type="match status" value="1"/>
</dbReference>
<evidence type="ECO:0000259" key="2">
    <source>
        <dbReference type="SMART" id="SM00939"/>
    </source>
</evidence>
<name>A0A1H6TZA9_9BACT</name>
<reference evidence="4" key="1">
    <citation type="submission" date="2016-10" db="EMBL/GenBank/DDBJ databases">
        <authorList>
            <person name="Varghese N."/>
            <person name="Submissions S."/>
        </authorList>
    </citation>
    <scope>NUCLEOTIDE SEQUENCE [LARGE SCALE GENOMIC DNA]</scope>
    <source>
        <strain evidence="4">IBRC-M 10761</strain>
    </source>
</reference>
<evidence type="ECO:0000313" key="3">
    <source>
        <dbReference type="EMBL" id="SEI81570.1"/>
    </source>
</evidence>
<dbReference type="Gene3D" id="1.10.3020.10">
    <property type="entry name" value="alpha-amino acid ester hydrolase ( Helical cap domain)"/>
    <property type="match status" value="1"/>
</dbReference>
<accession>A0A1H6TZA9</accession>
<protein>
    <recommendedName>
        <fullName evidence="2">Xaa-Pro dipeptidyl-peptidase C-terminal domain-containing protein</fullName>
    </recommendedName>
</protein>
<dbReference type="PANTHER" id="PTHR43056:SF10">
    <property type="entry name" value="COCE_NOND FAMILY, PUTATIVE (AFU_ORTHOLOGUE AFUA_7G00600)-RELATED"/>
    <property type="match status" value="1"/>
</dbReference>
<evidence type="ECO:0000256" key="1">
    <source>
        <dbReference type="ARBA" id="ARBA00022801"/>
    </source>
</evidence>
<dbReference type="InterPro" id="IPR013736">
    <property type="entry name" value="Xaa-Pro_dipept_C"/>
</dbReference>
<dbReference type="NCBIfam" id="TIGR00976">
    <property type="entry name" value="CocE_NonD"/>
    <property type="match status" value="1"/>
</dbReference>
<dbReference type="InterPro" id="IPR029058">
    <property type="entry name" value="AB_hydrolase_fold"/>
</dbReference>
<dbReference type="SUPFAM" id="SSF53474">
    <property type="entry name" value="alpha/beta-Hydrolases"/>
    <property type="match status" value="1"/>
</dbReference>
<organism evidence="3 4">
    <name type="scientific">Cyclobacterium xiamenense</name>
    <dbReference type="NCBI Taxonomy" id="1297121"/>
    <lineage>
        <taxon>Bacteria</taxon>
        <taxon>Pseudomonadati</taxon>
        <taxon>Bacteroidota</taxon>
        <taxon>Cytophagia</taxon>
        <taxon>Cytophagales</taxon>
        <taxon>Cyclobacteriaceae</taxon>
        <taxon>Cyclobacterium</taxon>
    </lineage>
</organism>
<dbReference type="STRING" id="1416801.SAMN05192553_101399"/>
<dbReference type="InterPro" id="IPR000383">
    <property type="entry name" value="Xaa-Pro-like_dom"/>
</dbReference>
<dbReference type="Pfam" id="PF02129">
    <property type="entry name" value="Peptidase_S15"/>
    <property type="match status" value="1"/>
</dbReference>
<dbReference type="AlphaFoldDB" id="A0A1H6TZA9"/>
<dbReference type="SMART" id="SM00939">
    <property type="entry name" value="PepX_C"/>
    <property type="match status" value="1"/>
</dbReference>
<keyword evidence="4" id="KW-1185">Reference proteome</keyword>
<dbReference type="InterPro" id="IPR050585">
    <property type="entry name" value="Xaa-Pro_dipeptidyl-ppase/CocE"/>
</dbReference>
<dbReference type="RefSeq" id="WP_092168736.1">
    <property type="nucleotide sequence ID" value="NZ_FNZH01000001.1"/>
</dbReference>
<dbReference type="GO" id="GO:0008239">
    <property type="term" value="F:dipeptidyl-peptidase activity"/>
    <property type="evidence" value="ECO:0007669"/>
    <property type="project" value="InterPro"/>
</dbReference>
<gene>
    <name evidence="3" type="ORF">SAMN05192553_101399</name>
</gene>
<dbReference type="PANTHER" id="PTHR43056">
    <property type="entry name" value="PEPTIDASE S9 PROLYL OLIGOPEPTIDASE"/>
    <property type="match status" value="1"/>
</dbReference>
<dbReference type="Gene3D" id="2.60.120.260">
    <property type="entry name" value="Galactose-binding domain-like"/>
    <property type="match status" value="1"/>
</dbReference>
<dbReference type="InterPro" id="IPR005674">
    <property type="entry name" value="CocE/Ser_esterase"/>
</dbReference>
<dbReference type="OrthoDB" id="319764at2"/>